<evidence type="ECO:0000313" key="5">
    <source>
        <dbReference type="EMBL" id="PPC75891.1"/>
    </source>
</evidence>
<dbReference type="Pfam" id="PF01055">
    <property type="entry name" value="Glyco_hydro_31_2nd"/>
    <property type="match status" value="1"/>
</dbReference>
<feature type="non-terminal residue" evidence="5">
    <location>
        <position position="1"/>
    </location>
</feature>
<dbReference type="GO" id="GO:0004553">
    <property type="term" value="F:hydrolase activity, hydrolyzing O-glycosyl compounds"/>
    <property type="evidence" value="ECO:0007669"/>
    <property type="project" value="InterPro"/>
</dbReference>
<dbReference type="GO" id="GO:0005975">
    <property type="term" value="P:carbohydrate metabolic process"/>
    <property type="evidence" value="ECO:0007669"/>
    <property type="project" value="InterPro"/>
</dbReference>
<evidence type="ECO:0000256" key="1">
    <source>
        <dbReference type="ARBA" id="ARBA00007806"/>
    </source>
</evidence>
<accession>A0A2S5KM47</accession>
<evidence type="ECO:0000313" key="6">
    <source>
        <dbReference type="Proteomes" id="UP000238196"/>
    </source>
</evidence>
<dbReference type="SUPFAM" id="SSF51445">
    <property type="entry name" value="(Trans)glycosidases"/>
    <property type="match status" value="1"/>
</dbReference>
<evidence type="ECO:0000259" key="3">
    <source>
        <dbReference type="Pfam" id="PF01055"/>
    </source>
</evidence>
<protein>
    <submittedName>
        <fullName evidence="5">Alpha-xylosidase</fullName>
    </submittedName>
</protein>
<dbReference type="InterPro" id="IPR051816">
    <property type="entry name" value="Glycosyl_Hydrolase_31"/>
</dbReference>
<comment type="caution">
    <text evidence="5">The sequence shown here is derived from an EMBL/GenBank/DDBJ whole genome shotgun (WGS) entry which is preliminary data.</text>
</comment>
<dbReference type="InterPro" id="IPR000322">
    <property type="entry name" value="Glyco_hydro_31_TIM"/>
</dbReference>
<evidence type="ECO:0000259" key="4">
    <source>
        <dbReference type="Pfam" id="PF21365"/>
    </source>
</evidence>
<organism evidence="5 6">
    <name type="scientific">Proteobacteria bacterium 228</name>
    <dbReference type="NCBI Taxonomy" id="2083153"/>
    <lineage>
        <taxon>Bacteria</taxon>
        <taxon>Pseudomonadati</taxon>
        <taxon>Pseudomonadota</taxon>
    </lineage>
</organism>
<sequence>YYRTEEEIMAAANELRDKDFPADVITFDGRAWQDTPTRYNFEWDPSRYPDPARVVSQLKALDFKVCCWEYPLVSVNNKDFEAMSAKGWFLKDQYGDTLRYAWDTSAKTSPFGNVLTPLPVSGIIDFTHPDAYAYWRDKHNELFAVGVDVMKVDFGEQVPAEAVAYNGESGRLLHNVYPMLYNQCVYEASAGFHGDQACVWGRAGWTGSHRYPLQWGGDPQSDWEGLAGSIRGGLSWGMSGAPYHSTDVGGFYGKEQPSGELYLRWVQASIFSSHFRIHGIGMREPWCFGPEIEQLARAQFKFRYRLIPYLMGAVEEAVRTSQPVMRAMAMAFPADVIARQFETQFMCGPSLLVAPVLQAGGKVKVWLPEGDWYHLWSGQHYQGNQLLELSADLEQIPVFGRGGHALPLGPEVSHTGQISADALINELVCFGEVTAPICIWQQALRLQDGQLHSQQQADIVLRQLAEG</sequence>
<dbReference type="Proteomes" id="UP000238196">
    <property type="component" value="Unassembled WGS sequence"/>
</dbReference>
<dbReference type="AlphaFoldDB" id="A0A2S5KM47"/>
<dbReference type="EMBL" id="PRLP01000063">
    <property type="protein sequence ID" value="PPC75891.1"/>
    <property type="molecule type" value="Genomic_DNA"/>
</dbReference>
<dbReference type="PANTHER" id="PTHR43863">
    <property type="entry name" value="HYDROLASE, PUTATIVE (AFU_ORTHOLOGUE AFUA_1G03140)-RELATED"/>
    <property type="match status" value="1"/>
</dbReference>
<feature type="domain" description="Glycoside hydrolase family 31 TIM barrel" evidence="3">
    <location>
        <begin position="2"/>
        <end position="311"/>
    </location>
</feature>
<dbReference type="Gene3D" id="2.60.40.1180">
    <property type="entry name" value="Golgi alpha-mannosidase II"/>
    <property type="match status" value="1"/>
</dbReference>
<name>A0A2S5KM47_9PROT</name>
<proteinExistence type="inferred from homology"/>
<gene>
    <name evidence="5" type="ORF">C4K68_18115</name>
</gene>
<dbReference type="InterPro" id="IPR017853">
    <property type="entry name" value="GH"/>
</dbReference>
<feature type="domain" description="Glycosyl hydrolase family 31 C-terminal" evidence="4">
    <location>
        <begin position="322"/>
        <end position="405"/>
    </location>
</feature>
<dbReference type="SUPFAM" id="SSF51011">
    <property type="entry name" value="Glycosyl hydrolase domain"/>
    <property type="match status" value="1"/>
</dbReference>
<dbReference type="InterPro" id="IPR013780">
    <property type="entry name" value="Glyco_hydro_b"/>
</dbReference>
<keyword evidence="2" id="KW-0326">Glycosidase</keyword>
<reference evidence="5 6" key="1">
    <citation type="submission" date="2018-02" db="EMBL/GenBank/DDBJ databases">
        <title>novel marine gammaproteobacteria from coastal saline agro ecosystem.</title>
        <authorList>
            <person name="Krishnan R."/>
            <person name="Ramesh Kumar N."/>
        </authorList>
    </citation>
    <scope>NUCLEOTIDE SEQUENCE [LARGE SCALE GENOMIC DNA]</scope>
    <source>
        <strain evidence="5 6">228</strain>
    </source>
</reference>
<dbReference type="Pfam" id="PF21365">
    <property type="entry name" value="Glyco_hydro_31_3rd"/>
    <property type="match status" value="1"/>
</dbReference>
<comment type="similarity">
    <text evidence="1 2">Belongs to the glycosyl hydrolase 31 family.</text>
</comment>
<evidence type="ECO:0000256" key="2">
    <source>
        <dbReference type="RuleBase" id="RU361185"/>
    </source>
</evidence>
<dbReference type="PANTHER" id="PTHR43863:SF2">
    <property type="entry name" value="MALTASE-GLUCOAMYLASE"/>
    <property type="match status" value="1"/>
</dbReference>
<dbReference type="Gene3D" id="3.20.20.80">
    <property type="entry name" value="Glycosidases"/>
    <property type="match status" value="1"/>
</dbReference>
<keyword evidence="2" id="KW-0378">Hydrolase</keyword>
<dbReference type="InterPro" id="IPR048395">
    <property type="entry name" value="Glyco_hydro_31_C"/>
</dbReference>